<evidence type="ECO:0000313" key="4">
    <source>
        <dbReference type="Proteomes" id="UP000256869"/>
    </source>
</evidence>
<keyword evidence="2" id="KW-0732">Signal</keyword>
<comment type="caution">
    <text evidence="3">The sequence shown here is derived from an EMBL/GenBank/DDBJ whole genome shotgun (WGS) entry which is preliminary data.</text>
</comment>
<dbReference type="EMBL" id="QRDY01000002">
    <property type="protein sequence ID" value="RED64920.1"/>
    <property type="molecule type" value="Genomic_DNA"/>
</dbReference>
<feature type="signal peptide" evidence="2">
    <location>
        <begin position="1"/>
        <end position="29"/>
    </location>
</feature>
<keyword evidence="4" id="KW-1185">Reference proteome</keyword>
<dbReference type="PROSITE" id="PS51257">
    <property type="entry name" value="PROKAR_LIPOPROTEIN"/>
    <property type="match status" value="1"/>
</dbReference>
<name>A0A3D9IT27_9BACL</name>
<protein>
    <submittedName>
        <fullName evidence="3">BNR/Asp-box repeat protein</fullName>
    </submittedName>
</protein>
<gene>
    <name evidence="3" type="ORF">DFP95_102342</name>
</gene>
<dbReference type="Gene3D" id="2.130.10.10">
    <property type="entry name" value="YVTN repeat-like/Quinoprotein amine dehydrogenase"/>
    <property type="match status" value="2"/>
</dbReference>
<organism evidence="3 4">
    <name type="scientific">Cohnella lupini</name>
    <dbReference type="NCBI Taxonomy" id="1294267"/>
    <lineage>
        <taxon>Bacteria</taxon>
        <taxon>Bacillati</taxon>
        <taxon>Bacillota</taxon>
        <taxon>Bacilli</taxon>
        <taxon>Bacillales</taxon>
        <taxon>Paenibacillaceae</taxon>
        <taxon>Cohnella</taxon>
    </lineage>
</organism>
<reference evidence="3 4" key="1">
    <citation type="submission" date="2018-07" db="EMBL/GenBank/DDBJ databases">
        <title>Genomic Encyclopedia of Type Strains, Phase III (KMG-III): the genomes of soil and plant-associated and newly described type strains.</title>
        <authorList>
            <person name="Whitman W."/>
        </authorList>
    </citation>
    <scope>NUCLEOTIDE SEQUENCE [LARGE SCALE GENOMIC DNA]</scope>
    <source>
        <strain evidence="3 4">CECT 8236</strain>
    </source>
</reference>
<feature type="chain" id="PRO_5017571945" evidence="2">
    <location>
        <begin position="30"/>
        <end position="424"/>
    </location>
</feature>
<evidence type="ECO:0000256" key="1">
    <source>
        <dbReference type="SAM" id="MobiDB-lite"/>
    </source>
</evidence>
<evidence type="ECO:0000313" key="3">
    <source>
        <dbReference type="EMBL" id="RED64920.1"/>
    </source>
</evidence>
<feature type="region of interest" description="Disordered" evidence="1">
    <location>
        <begin position="30"/>
        <end position="81"/>
    </location>
</feature>
<dbReference type="Proteomes" id="UP000256869">
    <property type="component" value="Unassembled WGS sequence"/>
</dbReference>
<proteinExistence type="predicted"/>
<accession>A0A3D9IT27</accession>
<dbReference type="SUPFAM" id="SSF110296">
    <property type="entry name" value="Oligoxyloglucan reducing end-specific cellobiohydrolase"/>
    <property type="match status" value="2"/>
</dbReference>
<dbReference type="CDD" id="cd15482">
    <property type="entry name" value="Sialidase_non-viral"/>
    <property type="match status" value="1"/>
</dbReference>
<feature type="compositionally biased region" description="Polar residues" evidence="1">
    <location>
        <begin position="67"/>
        <end position="81"/>
    </location>
</feature>
<dbReference type="AlphaFoldDB" id="A0A3D9IT27"/>
<dbReference type="OrthoDB" id="2661955at2"/>
<sequence>MTPTRKTAFLLITALIMALIVGCSNTGNSATSTVNAGAHSSDLPAMTTGEPESPDSEEASESAASANTDTGDDTSSISVGSSDYPVSMGKVTALRLADFKTGWAGGEGWISRTNDGGKTWKLQLQHKYIVKQLFALNDREVWATLGAADATTTFKLVHTMDGGKSWAEIGEVPNPGFLHFGTSKEGFVGNARTEDGGKTWSTLPVPTGLVGEAYFHDLGNGWAVTQNVDKQELYINHTADAGKTWDTVLTRKSAVPVTGTVIRSAGKNDAWVQLIGDSGMSQTSYSLFHTVDGGKSWIPVLANHQAGSGPAPGYENSNETGVPRNNGSGPGTLYVVDSQTAFMGGRCSACDLPNTMGKTVDYGKTWTNLPAEFPGYGEQLIAAADADHVWWINTDNVEPSVMYVSSDGGKNWTKVHAFDKPKAQ</sequence>
<dbReference type="InterPro" id="IPR002860">
    <property type="entry name" value="BNR_rpt"/>
</dbReference>
<feature type="compositionally biased region" description="Polar residues" evidence="1">
    <location>
        <begin position="315"/>
        <end position="327"/>
    </location>
</feature>
<dbReference type="InterPro" id="IPR015943">
    <property type="entry name" value="WD40/YVTN_repeat-like_dom_sf"/>
</dbReference>
<feature type="region of interest" description="Disordered" evidence="1">
    <location>
        <begin position="308"/>
        <end position="328"/>
    </location>
</feature>
<dbReference type="Pfam" id="PF02012">
    <property type="entry name" value="BNR"/>
    <property type="match status" value="1"/>
</dbReference>
<dbReference type="RefSeq" id="WP_115991665.1">
    <property type="nucleotide sequence ID" value="NZ_QRDY01000002.1"/>
</dbReference>
<evidence type="ECO:0000256" key="2">
    <source>
        <dbReference type="SAM" id="SignalP"/>
    </source>
</evidence>